<proteinExistence type="predicted"/>
<dbReference type="AlphaFoldDB" id="A0A9D2MCF1"/>
<feature type="compositionally biased region" description="Low complexity" evidence="1">
    <location>
        <begin position="1"/>
        <end position="66"/>
    </location>
</feature>
<dbReference type="PANTHER" id="PTHR31157">
    <property type="entry name" value="SCP DOMAIN-CONTAINING PROTEIN"/>
    <property type="match status" value="1"/>
</dbReference>
<feature type="region of interest" description="Disordered" evidence="1">
    <location>
        <begin position="1"/>
        <end position="71"/>
    </location>
</feature>
<reference evidence="3" key="2">
    <citation type="submission" date="2021-04" db="EMBL/GenBank/DDBJ databases">
        <authorList>
            <person name="Gilroy R."/>
        </authorList>
    </citation>
    <scope>NUCLEOTIDE SEQUENCE</scope>
    <source>
        <strain evidence="3">CHK189-11263</strain>
    </source>
</reference>
<dbReference type="InterPro" id="IPR014044">
    <property type="entry name" value="CAP_dom"/>
</dbReference>
<evidence type="ECO:0000313" key="3">
    <source>
        <dbReference type="EMBL" id="HJB57548.1"/>
    </source>
</evidence>
<organism evidence="3 4">
    <name type="scientific">Candidatus Flavonifractor intestinipullorum</name>
    <dbReference type="NCBI Taxonomy" id="2838587"/>
    <lineage>
        <taxon>Bacteria</taxon>
        <taxon>Bacillati</taxon>
        <taxon>Bacillota</taxon>
        <taxon>Clostridia</taxon>
        <taxon>Eubacteriales</taxon>
        <taxon>Oscillospiraceae</taxon>
        <taxon>Flavonifractor</taxon>
    </lineage>
</organism>
<dbReference type="EMBL" id="DWYC01000073">
    <property type="protein sequence ID" value="HJB57548.1"/>
    <property type="molecule type" value="Genomic_DNA"/>
</dbReference>
<reference evidence="3" key="1">
    <citation type="journal article" date="2021" name="PeerJ">
        <title>Extensive microbial diversity within the chicken gut microbiome revealed by metagenomics and culture.</title>
        <authorList>
            <person name="Gilroy R."/>
            <person name="Ravi A."/>
            <person name="Getino M."/>
            <person name="Pursley I."/>
            <person name="Horton D.L."/>
            <person name="Alikhan N.F."/>
            <person name="Baker D."/>
            <person name="Gharbi K."/>
            <person name="Hall N."/>
            <person name="Watson M."/>
            <person name="Adriaenssens E.M."/>
            <person name="Foster-Nyarko E."/>
            <person name="Jarju S."/>
            <person name="Secka A."/>
            <person name="Antonio M."/>
            <person name="Oren A."/>
            <person name="Chaudhuri R.R."/>
            <person name="La Ragione R."/>
            <person name="Hildebrand F."/>
            <person name="Pallen M.J."/>
        </authorList>
    </citation>
    <scope>NUCLEOTIDE SEQUENCE</scope>
    <source>
        <strain evidence="3">CHK189-11263</strain>
    </source>
</reference>
<evidence type="ECO:0000256" key="1">
    <source>
        <dbReference type="SAM" id="MobiDB-lite"/>
    </source>
</evidence>
<name>A0A9D2MCF1_9FIRM</name>
<gene>
    <name evidence="3" type="ORF">H9714_08355</name>
</gene>
<evidence type="ECO:0000313" key="4">
    <source>
        <dbReference type="Proteomes" id="UP000824208"/>
    </source>
</evidence>
<dbReference type="Proteomes" id="UP000824208">
    <property type="component" value="Unassembled WGS sequence"/>
</dbReference>
<dbReference type="PANTHER" id="PTHR31157:SF1">
    <property type="entry name" value="SCP DOMAIN-CONTAINING PROTEIN"/>
    <property type="match status" value="1"/>
</dbReference>
<dbReference type="SUPFAM" id="SSF55797">
    <property type="entry name" value="PR-1-like"/>
    <property type="match status" value="1"/>
</dbReference>
<dbReference type="Pfam" id="PF00188">
    <property type="entry name" value="CAP"/>
    <property type="match status" value="1"/>
</dbReference>
<comment type="caution">
    <text evidence="3">The sequence shown here is derived from an EMBL/GenBank/DDBJ whole genome shotgun (WGS) entry which is preliminary data.</text>
</comment>
<dbReference type="CDD" id="cd05379">
    <property type="entry name" value="CAP_bacterial"/>
    <property type="match status" value="1"/>
</dbReference>
<feature type="domain" description="SCP" evidence="2">
    <location>
        <begin position="76"/>
        <end position="190"/>
    </location>
</feature>
<evidence type="ECO:0000259" key="2">
    <source>
        <dbReference type="Pfam" id="PF00188"/>
    </source>
</evidence>
<dbReference type="Gene3D" id="3.40.33.10">
    <property type="entry name" value="CAP"/>
    <property type="match status" value="1"/>
</dbReference>
<protein>
    <submittedName>
        <fullName evidence="3">CAP domain-containing protein</fullName>
    </submittedName>
</protein>
<accession>A0A9D2MCF1</accession>
<dbReference type="InterPro" id="IPR035940">
    <property type="entry name" value="CAP_sf"/>
</dbReference>
<sequence length="192" mass="20413">MPSRAASAAPPAASQSGSPHRPSFQWPQTQQPSLSSSQAMSSGAGSPTASLPSPSRPAANSSPNSTGTLSYPEQVVRLVNKEREKAGLQPLAISQPAEAAALVRAKETEHSFSHTRPDGRQFSTALLEQGARFRTAGENIAWGQRTPEQVMQGWMNSSGHRANILNASYTAIGVGYYRNAAGTNYWTQLFTG</sequence>